<dbReference type="EC" id="2.7.13.3" evidence="4"/>
<keyword evidence="9" id="KW-0479">Metal-binding</keyword>
<dbReference type="PRINTS" id="PR00344">
    <property type="entry name" value="BCTRLSENSOR"/>
</dbReference>
<evidence type="ECO:0000256" key="1">
    <source>
        <dbReference type="ARBA" id="ARBA00000085"/>
    </source>
</evidence>
<feature type="domain" description="Histidine kinase" evidence="17">
    <location>
        <begin position="347"/>
        <end position="442"/>
    </location>
</feature>
<evidence type="ECO:0000259" key="17">
    <source>
        <dbReference type="PROSITE" id="PS50109"/>
    </source>
</evidence>
<evidence type="ECO:0000256" key="2">
    <source>
        <dbReference type="ARBA" id="ARBA00001966"/>
    </source>
</evidence>
<dbReference type="PROSITE" id="PS50109">
    <property type="entry name" value="HIS_KIN"/>
    <property type="match status" value="1"/>
</dbReference>
<feature type="transmembrane region" description="Helical" evidence="16">
    <location>
        <begin position="15"/>
        <end position="36"/>
    </location>
</feature>
<dbReference type="InterPro" id="IPR050482">
    <property type="entry name" value="Sensor_HK_TwoCompSys"/>
</dbReference>
<dbReference type="GO" id="GO:0046983">
    <property type="term" value="F:protein dimerization activity"/>
    <property type="evidence" value="ECO:0007669"/>
    <property type="project" value="InterPro"/>
</dbReference>
<keyword evidence="16" id="KW-0812">Transmembrane</keyword>
<feature type="transmembrane region" description="Helical" evidence="16">
    <location>
        <begin position="177"/>
        <end position="197"/>
    </location>
</feature>
<dbReference type="InterPro" id="IPR004358">
    <property type="entry name" value="Sig_transdc_His_kin-like_C"/>
</dbReference>
<dbReference type="PIRSF" id="PIRSF037434">
    <property type="entry name" value="STHK_ChrS"/>
    <property type="match status" value="1"/>
</dbReference>
<comment type="function">
    <text evidence="14">Member of the two-component regulatory system NreB/NreC involved in the control of dissimilatory nitrate/nitrite reduction in response to oxygen. NreB functions as a direct oxygen sensor histidine kinase which is autophosphorylated, in the absence of oxygen, probably at the conserved histidine residue, and transfers its phosphate group probably to a conserved aspartate residue of NreC. NreB/NreC activates the expression of the nitrate (narGHJI) and nitrite (nir) reductase operons, as well as the putative nitrate transporter gene narT.</text>
</comment>
<dbReference type="Gene3D" id="1.20.5.1930">
    <property type="match status" value="1"/>
</dbReference>
<dbReference type="InterPro" id="IPR003594">
    <property type="entry name" value="HATPase_dom"/>
</dbReference>
<keyword evidence="11" id="KW-0408">Iron</keyword>
<evidence type="ECO:0000256" key="10">
    <source>
        <dbReference type="ARBA" id="ARBA00022777"/>
    </source>
</evidence>
<evidence type="ECO:0000256" key="7">
    <source>
        <dbReference type="ARBA" id="ARBA00022490"/>
    </source>
</evidence>
<dbReference type="InterPro" id="IPR036890">
    <property type="entry name" value="HATPase_C_sf"/>
</dbReference>
<evidence type="ECO:0000256" key="13">
    <source>
        <dbReference type="ARBA" id="ARBA00023014"/>
    </source>
</evidence>
<dbReference type="SUPFAM" id="SSF55874">
    <property type="entry name" value="ATPase domain of HSP90 chaperone/DNA topoisomerase II/histidine kinase"/>
    <property type="match status" value="1"/>
</dbReference>
<evidence type="ECO:0000313" key="18">
    <source>
        <dbReference type="EMBL" id="QHK20870.1"/>
    </source>
</evidence>
<evidence type="ECO:0000256" key="6">
    <source>
        <dbReference type="ARBA" id="ARBA00022485"/>
    </source>
</evidence>
<keyword evidence="7" id="KW-0963">Cytoplasm</keyword>
<evidence type="ECO:0000256" key="4">
    <source>
        <dbReference type="ARBA" id="ARBA00012438"/>
    </source>
</evidence>
<dbReference type="AlphaFoldDB" id="A0A6P1NR38"/>
<dbReference type="PANTHER" id="PTHR24421:SF62">
    <property type="entry name" value="SENSORY TRANSDUCTION HISTIDINE KINASE"/>
    <property type="match status" value="1"/>
</dbReference>
<evidence type="ECO:0000256" key="14">
    <source>
        <dbReference type="ARBA" id="ARBA00024827"/>
    </source>
</evidence>
<dbReference type="EMBL" id="CP047898">
    <property type="protein sequence ID" value="QHK20870.1"/>
    <property type="molecule type" value="Genomic_DNA"/>
</dbReference>
<dbReference type="CDD" id="cd16917">
    <property type="entry name" value="HATPase_UhpB-NarQ-NarX-like"/>
    <property type="match status" value="1"/>
</dbReference>
<dbReference type="InterPro" id="IPR011712">
    <property type="entry name" value="Sig_transdc_His_kin_sub3_dim/P"/>
</dbReference>
<evidence type="ECO:0000256" key="3">
    <source>
        <dbReference type="ARBA" id="ARBA00004496"/>
    </source>
</evidence>
<keyword evidence="10 18" id="KW-0418">Kinase</keyword>
<protein>
    <recommendedName>
        <fullName evidence="5">Oxygen sensor histidine kinase NreB</fullName>
        <ecNumber evidence="4">2.7.13.3</ecNumber>
    </recommendedName>
    <alternativeName>
        <fullName evidence="15">Nitrogen regulation protein B</fullName>
    </alternativeName>
</protein>
<comment type="cofactor">
    <cofactor evidence="2">
        <name>[4Fe-4S] cluster</name>
        <dbReference type="ChEBI" id="CHEBI:49883"/>
    </cofactor>
</comment>
<keyword evidence="16" id="KW-1133">Transmembrane helix</keyword>
<evidence type="ECO:0000256" key="12">
    <source>
        <dbReference type="ARBA" id="ARBA00023012"/>
    </source>
</evidence>
<dbReference type="Pfam" id="PF07730">
    <property type="entry name" value="HisKA_3"/>
    <property type="match status" value="1"/>
</dbReference>
<accession>A0A6P1NR38</accession>
<keyword evidence="19" id="KW-1185">Reference proteome</keyword>
<evidence type="ECO:0000313" key="19">
    <source>
        <dbReference type="Proteomes" id="UP000464186"/>
    </source>
</evidence>
<evidence type="ECO:0000256" key="8">
    <source>
        <dbReference type="ARBA" id="ARBA00022679"/>
    </source>
</evidence>
<evidence type="ECO:0000256" key="5">
    <source>
        <dbReference type="ARBA" id="ARBA00017322"/>
    </source>
</evidence>
<organism evidence="18 19">
    <name type="scientific">Pseudarthrobacter psychrotolerans</name>
    <dbReference type="NCBI Taxonomy" id="2697569"/>
    <lineage>
        <taxon>Bacteria</taxon>
        <taxon>Bacillati</taxon>
        <taxon>Actinomycetota</taxon>
        <taxon>Actinomycetes</taxon>
        <taxon>Micrococcales</taxon>
        <taxon>Micrococcaceae</taxon>
        <taxon>Pseudarthrobacter</taxon>
    </lineage>
</organism>
<evidence type="ECO:0000256" key="11">
    <source>
        <dbReference type="ARBA" id="ARBA00023004"/>
    </source>
</evidence>
<dbReference type="GO" id="GO:0005737">
    <property type="term" value="C:cytoplasm"/>
    <property type="evidence" value="ECO:0007669"/>
    <property type="project" value="UniProtKB-SubCell"/>
</dbReference>
<dbReference type="InterPro" id="IPR017205">
    <property type="entry name" value="Sig_transdc_His_kinase_ChrS"/>
</dbReference>
<evidence type="ECO:0000256" key="15">
    <source>
        <dbReference type="ARBA" id="ARBA00030800"/>
    </source>
</evidence>
<sequence length="463" mass="48171">MPAAEPQTTPSGAAILRFLRVTLHVSFAVLLLVAILRLHLAAGADGANGVPGANGVSGPATTAGTAAGQRIAWSALALALAAAYLAGTVLEKRFAAGRSGFNPHRYAAPWLGLVTVLWGVLLAGSAEFSWVAFPLFFLHLHVLPRRIALFTIAAMTAAVVASQWVASGLPSPTLPMLLGPGLGAVFAVVTGLAYRALYQESEAQRLAADELRRTRAELARTQHEAGVLAERERLAREIHDTLAQGLSSIVLVARAAEKSLAGGDLATAAERFALVQQTASENLAEARTFVRGLTSPQLQESSLPESLQRLCGETETLAAARGDGLRCRFELVGDPAELPPQYSVTLLRAAQASLANVRLHAKASTAVVTLAFLGDEVTLDVYDDGTGFVPEATGPGVAGREDGSGFGLRSLAARVAELDGSLDVETAPGEGTVVALRLPLTAAALPGQPLVSPELPRPEGELH</sequence>
<keyword evidence="6" id="KW-0004">4Fe-4S</keyword>
<dbReference type="GO" id="GO:0000155">
    <property type="term" value="F:phosphorelay sensor kinase activity"/>
    <property type="evidence" value="ECO:0007669"/>
    <property type="project" value="InterPro"/>
</dbReference>
<keyword evidence="8" id="KW-0808">Transferase</keyword>
<dbReference type="Pfam" id="PF02518">
    <property type="entry name" value="HATPase_c"/>
    <property type="match status" value="1"/>
</dbReference>
<proteinExistence type="predicted"/>
<evidence type="ECO:0000256" key="9">
    <source>
        <dbReference type="ARBA" id="ARBA00022723"/>
    </source>
</evidence>
<evidence type="ECO:0000256" key="16">
    <source>
        <dbReference type="SAM" id="Phobius"/>
    </source>
</evidence>
<dbReference type="GO" id="GO:0046872">
    <property type="term" value="F:metal ion binding"/>
    <property type="evidence" value="ECO:0007669"/>
    <property type="project" value="UniProtKB-KW"/>
</dbReference>
<dbReference type="InterPro" id="IPR005467">
    <property type="entry name" value="His_kinase_dom"/>
</dbReference>
<keyword evidence="16" id="KW-0472">Membrane</keyword>
<feature type="transmembrane region" description="Helical" evidence="16">
    <location>
        <begin position="110"/>
        <end position="140"/>
    </location>
</feature>
<feature type="transmembrane region" description="Helical" evidence="16">
    <location>
        <begin position="147"/>
        <end position="165"/>
    </location>
</feature>
<gene>
    <name evidence="18" type="ORF">GU243_15390</name>
</gene>
<name>A0A6P1NR38_9MICC</name>
<dbReference type="PANTHER" id="PTHR24421">
    <property type="entry name" value="NITRATE/NITRITE SENSOR PROTEIN NARX-RELATED"/>
    <property type="match status" value="1"/>
</dbReference>
<dbReference type="Proteomes" id="UP000464186">
    <property type="component" value="Chromosome"/>
</dbReference>
<keyword evidence="13" id="KW-0411">Iron-sulfur</keyword>
<dbReference type="Gene3D" id="3.30.565.10">
    <property type="entry name" value="Histidine kinase-like ATPase, C-terminal domain"/>
    <property type="match status" value="1"/>
</dbReference>
<reference evidence="18 19" key="1">
    <citation type="submission" date="2020-01" db="EMBL/GenBank/DDBJ databases">
        <title>Pseudarthrobacter psychrotolerans sp. nov., isolated from antarctic soil.</title>
        <authorList>
            <person name="Shin Y."/>
            <person name="Park W."/>
        </authorList>
    </citation>
    <scope>NUCLEOTIDE SEQUENCE [LARGE SCALE GENOMIC DNA]</scope>
    <source>
        <strain evidence="18 19">YJ56</strain>
    </source>
</reference>
<feature type="transmembrane region" description="Helical" evidence="16">
    <location>
        <begin position="71"/>
        <end position="90"/>
    </location>
</feature>
<dbReference type="GO" id="GO:0051539">
    <property type="term" value="F:4 iron, 4 sulfur cluster binding"/>
    <property type="evidence" value="ECO:0007669"/>
    <property type="project" value="UniProtKB-KW"/>
</dbReference>
<comment type="catalytic activity">
    <reaction evidence="1">
        <text>ATP + protein L-histidine = ADP + protein N-phospho-L-histidine.</text>
        <dbReference type="EC" id="2.7.13.3"/>
    </reaction>
</comment>
<dbReference type="GO" id="GO:0016020">
    <property type="term" value="C:membrane"/>
    <property type="evidence" value="ECO:0007669"/>
    <property type="project" value="InterPro"/>
</dbReference>
<comment type="subcellular location">
    <subcellularLocation>
        <location evidence="3">Cytoplasm</location>
    </subcellularLocation>
</comment>
<dbReference type="KEGG" id="psey:GU243_15390"/>
<keyword evidence="12" id="KW-0902">Two-component regulatory system</keyword>